<feature type="chain" id="PRO_5020930130" description="PKD domain-containing protein" evidence="1">
    <location>
        <begin position="25"/>
        <end position="758"/>
    </location>
</feature>
<dbReference type="RefSeq" id="WP_131557407.1">
    <property type="nucleotide sequence ID" value="NZ_SJSN01000005.1"/>
</dbReference>
<dbReference type="EMBL" id="SJSN01000005">
    <property type="protein sequence ID" value="TCD10787.1"/>
    <property type="molecule type" value="Genomic_DNA"/>
</dbReference>
<reference evidence="2 3" key="1">
    <citation type="submission" date="2019-02" db="EMBL/GenBank/DDBJ databases">
        <title>Pedobacter sp. RP-3-11 sp. nov., isolated from Arctic soil.</title>
        <authorList>
            <person name="Dahal R.H."/>
        </authorList>
    </citation>
    <scope>NUCLEOTIDE SEQUENCE [LARGE SCALE GENOMIC DNA]</scope>
    <source>
        <strain evidence="2 3">RP-3-11</strain>
    </source>
</reference>
<gene>
    <name evidence="2" type="ORF">EZ449_07825</name>
</gene>
<protein>
    <recommendedName>
        <fullName evidence="4">PKD domain-containing protein</fullName>
    </recommendedName>
</protein>
<organism evidence="2 3">
    <name type="scientific">Pedobacter frigidisoli</name>
    <dbReference type="NCBI Taxonomy" id="2530455"/>
    <lineage>
        <taxon>Bacteria</taxon>
        <taxon>Pseudomonadati</taxon>
        <taxon>Bacteroidota</taxon>
        <taxon>Sphingobacteriia</taxon>
        <taxon>Sphingobacteriales</taxon>
        <taxon>Sphingobacteriaceae</taxon>
        <taxon>Pedobacter</taxon>
    </lineage>
</organism>
<keyword evidence="3" id="KW-1185">Reference proteome</keyword>
<dbReference type="OrthoDB" id="602835at2"/>
<sequence length="758" mass="80922">MKNAICKIFLLLAIMHFATSYSKAQLPLLQGDAVVTHSPNNNSGGISAGNIVLRTVKTNNTSSAPLGANWNTATMVPAGLKPTNWNASNWTFQNLGSIFGITLDDQPQPNIYVSSSQIYSGSATNASKIWRLNGNTGAHTLVYDFANTSKSLGNLKYFRTPSTENIYVSNWDDGKIHRLTGNSASASLWAISTPFNPKFGLAVDDPTLLPYGLAIRNVSGGAFRLYYSKINTNSAPYSGNQIYSVDIDAAGAFLPATETLVTTPAIPTYQPIADIAFTSNGKSMLVGQQTWYGFGSLSAHQSSVVEFTFVSGNTWIASANVFPSGKGSFTNCVGGVSYSNNVLLGTGTALACDTSAYFTSDYIKFGDPPPPAQYVYGMQGMKRGVGNSLANSIWIDQDDNVSAGPDKMQLGDIEVYKKPINCVTCGCGKWASAPTLGDIPIPAVSSIIHPELSTGNSSKIKQNQSLDQAEQLQLPVSYPLQFIQGNVIGIINALYICTGDCGATYSWQITAITGVNVASGNSLPINLSEYNTKFTCGKYVLTIKAKCGDSNCESLTIPITIICEPPSCCKAEITIKQTAASFNIVNNLANPNAFSIGSSSFNISTTTPMSEVRVSVEEFRLSASSPNCLNCNNRPVTWGNILAANINAQPMTLSGYVGPTTGSIAADYREAVLSSTSPIFLNPATLNIKLSLPTITELSCCEVKVYLCLKFTFKDLNCNECVKMVCGEFILKPPTGGHGVTDVLPADKSKIKIFNIEH</sequence>
<proteinExistence type="predicted"/>
<feature type="signal peptide" evidence="1">
    <location>
        <begin position="1"/>
        <end position="24"/>
    </location>
</feature>
<evidence type="ECO:0000313" key="3">
    <source>
        <dbReference type="Proteomes" id="UP000291485"/>
    </source>
</evidence>
<dbReference type="Proteomes" id="UP000291485">
    <property type="component" value="Unassembled WGS sequence"/>
</dbReference>
<evidence type="ECO:0000313" key="2">
    <source>
        <dbReference type="EMBL" id="TCD10787.1"/>
    </source>
</evidence>
<evidence type="ECO:0000256" key="1">
    <source>
        <dbReference type="SAM" id="SignalP"/>
    </source>
</evidence>
<dbReference type="AlphaFoldDB" id="A0A4R0P2K9"/>
<keyword evidence="1" id="KW-0732">Signal</keyword>
<accession>A0A4R0P2K9</accession>
<dbReference type="SUPFAM" id="SSF63829">
    <property type="entry name" value="Calcium-dependent phosphotriesterase"/>
    <property type="match status" value="1"/>
</dbReference>
<comment type="caution">
    <text evidence="2">The sequence shown here is derived from an EMBL/GenBank/DDBJ whole genome shotgun (WGS) entry which is preliminary data.</text>
</comment>
<evidence type="ECO:0008006" key="4">
    <source>
        <dbReference type="Google" id="ProtNLM"/>
    </source>
</evidence>
<name>A0A4R0P2K9_9SPHI</name>